<proteinExistence type="predicted"/>
<protein>
    <submittedName>
        <fullName evidence="2">Uncharacterized protein</fullName>
    </submittedName>
</protein>
<comment type="caution">
    <text evidence="2">The sequence shown here is derived from an EMBL/GenBank/DDBJ whole genome shotgun (WGS) entry which is preliminary data.</text>
</comment>
<name>A0ABU8N2C0_9PSEU</name>
<dbReference type="RefSeq" id="WP_337712598.1">
    <property type="nucleotide sequence ID" value="NZ_JBBEGL010000002.1"/>
</dbReference>
<keyword evidence="3" id="KW-1185">Reference proteome</keyword>
<evidence type="ECO:0000313" key="2">
    <source>
        <dbReference type="EMBL" id="MEJ2886110.1"/>
    </source>
</evidence>
<feature type="region of interest" description="Disordered" evidence="1">
    <location>
        <begin position="33"/>
        <end position="72"/>
    </location>
</feature>
<sequence>MSWPDAVPGQPDDHTREARSDYERYLWEARRYSPPPVDPRWNDQGPTAMAMASPRRRAQYLDPIADREVGAA</sequence>
<accession>A0ABU8N2C0</accession>
<gene>
    <name evidence="2" type="ORF">WCD41_06575</name>
</gene>
<evidence type="ECO:0000313" key="3">
    <source>
        <dbReference type="Proteomes" id="UP001370100"/>
    </source>
</evidence>
<reference evidence="2 3" key="1">
    <citation type="submission" date="2024-03" db="EMBL/GenBank/DDBJ databases">
        <title>Actinomycetospora sp. OC33-EN06, a novel actinomycete isolated from wild orchid (Aerides multiflora).</title>
        <authorList>
            <person name="Suriyachadkun C."/>
        </authorList>
    </citation>
    <scope>NUCLEOTIDE SEQUENCE [LARGE SCALE GENOMIC DNA]</scope>
    <source>
        <strain evidence="2 3">OC33-EN06</strain>
    </source>
</reference>
<organism evidence="2 3">
    <name type="scientific">Actinomycetospora aeridis</name>
    <dbReference type="NCBI Taxonomy" id="3129231"/>
    <lineage>
        <taxon>Bacteria</taxon>
        <taxon>Bacillati</taxon>
        <taxon>Actinomycetota</taxon>
        <taxon>Actinomycetes</taxon>
        <taxon>Pseudonocardiales</taxon>
        <taxon>Pseudonocardiaceae</taxon>
        <taxon>Actinomycetospora</taxon>
    </lineage>
</organism>
<evidence type="ECO:0000256" key="1">
    <source>
        <dbReference type="SAM" id="MobiDB-lite"/>
    </source>
</evidence>
<dbReference type="Proteomes" id="UP001370100">
    <property type="component" value="Unassembled WGS sequence"/>
</dbReference>
<dbReference type="EMBL" id="JBBEGL010000002">
    <property type="protein sequence ID" value="MEJ2886110.1"/>
    <property type="molecule type" value="Genomic_DNA"/>
</dbReference>